<comment type="caution">
    <text evidence="2">The sequence shown here is derived from an EMBL/GenBank/DDBJ whole genome shotgun (WGS) entry which is preliminary data.</text>
</comment>
<organism evidence="2 3">
    <name type="scientific">Starmerella bacillaris</name>
    <name type="common">Yeast</name>
    <name type="synonym">Candida zemplinina</name>
    <dbReference type="NCBI Taxonomy" id="1247836"/>
    <lineage>
        <taxon>Eukaryota</taxon>
        <taxon>Fungi</taxon>
        <taxon>Dikarya</taxon>
        <taxon>Ascomycota</taxon>
        <taxon>Saccharomycotina</taxon>
        <taxon>Dipodascomycetes</taxon>
        <taxon>Dipodascales</taxon>
        <taxon>Trichomonascaceae</taxon>
        <taxon>Starmerella</taxon>
    </lineage>
</organism>
<dbReference type="InterPro" id="IPR019034">
    <property type="entry name" value="UPF0390"/>
</dbReference>
<feature type="region of interest" description="Disordered" evidence="1">
    <location>
        <begin position="1"/>
        <end position="40"/>
    </location>
</feature>
<accession>A0AAV5RDM9</accession>
<dbReference type="EMBL" id="BTGC01000001">
    <property type="protein sequence ID" value="GMM49356.1"/>
    <property type="molecule type" value="Genomic_DNA"/>
</dbReference>
<evidence type="ECO:0000313" key="2">
    <source>
        <dbReference type="EMBL" id="GMM49356.1"/>
    </source>
</evidence>
<feature type="compositionally biased region" description="Basic residues" evidence="1">
    <location>
        <begin position="31"/>
        <end position="40"/>
    </location>
</feature>
<dbReference type="Proteomes" id="UP001362899">
    <property type="component" value="Unassembled WGS sequence"/>
</dbReference>
<evidence type="ECO:0000313" key="3">
    <source>
        <dbReference type="Proteomes" id="UP001362899"/>
    </source>
</evidence>
<sequence length="80" mass="8944">MAQGVLKKQQPKKKLAVQKRNAGKLSIKNAKSLKPKRDKARKIAEQTRKHLSVLTKTTESNTSAKVGHLDILKKDTKKKA</sequence>
<proteinExistence type="predicted"/>
<gene>
    <name evidence="2" type="ORF">DASB73_003140</name>
</gene>
<dbReference type="AlphaFoldDB" id="A0AAV5RDM9"/>
<reference evidence="2 3" key="1">
    <citation type="journal article" date="2023" name="Elife">
        <title>Identification of key yeast species and microbe-microbe interactions impacting larval growth of Drosophila in the wild.</title>
        <authorList>
            <person name="Mure A."/>
            <person name="Sugiura Y."/>
            <person name="Maeda R."/>
            <person name="Honda K."/>
            <person name="Sakurai N."/>
            <person name="Takahashi Y."/>
            <person name="Watada M."/>
            <person name="Katoh T."/>
            <person name="Gotoh A."/>
            <person name="Gotoh Y."/>
            <person name="Taniguchi I."/>
            <person name="Nakamura K."/>
            <person name="Hayashi T."/>
            <person name="Katayama T."/>
            <person name="Uemura T."/>
            <person name="Hattori Y."/>
        </authorList>
    </citation>
    <scope>NUCLEOTIDE SEQUENCE [LARGE SCALE GENOMIC DNA]</scope>
    <source>
        <strain evidence="2 3">SB-73</strain>
    </source>
</reference>
<protein>
    <submittedName>
        <fullName evidence="2">Uncharacterized protein</fullName>
    </submittedName>
</protein>
<evidence type="ECO:0000256" key="1">
    <source>
        <dbReference type="SAM" id="MobiDB-lite"/>
    </source>
</evidence>
<dbReference type="Pfam" id="PF09495">
    <property type="entry name" value="DUF2462"/>
    <property type="match status" value="1"/>
</dbReference>
<keyword evidence="3" id="KW-1185">Reference proteome</keyword>
<name>A0AAV5RDM9_STABA</name>